<accession>A0A0M8QV64</accession>
<sequence>MEPVWNGMLTCDYERSRPASTLLEWDLYTTSLIAWPRVLLEDPTPYGRLRRPGIVDIDEPVHHRLLAALEKFLSDPDRVRDLADRTALHREQTAHALDQAEQALADRDLKAADEAIARGTAAFLKVMSAHIVNWLLPEQPWEDLLSQVLSSRARARDCILALATPNRTGHLLQAHRLLLEAAASIRDGRPLALAAADVSARAGTLYGAGSPAAAAMPLEDPDRAADLLRTLSASADPESELVSLTGSLDRSAAVRAAWDTGALLAASGHPAQLAAVRALSAALAWAADSEERRKELRHRYLSLVRRWCTASEHDATRVTTPDLLALGEGR</sequence>
<dbReference type="RefSeq" id="WP_030819509.1">
    <property type="nucleotide sequence ID" value="NZ_LGCN01000001.1"/>
</dbReference>
<organism evidence="1 2">
    <name type="scientific">Streptomyces caelestis</name>
    <dbReference type="NCBI Taxonomy" id="36816"/>
    <lineage>
        <taxon>Bacteria</taxon>
        <taxon>Bacillati</taxon>
        <taxon>Actinomycetota</taxon>
        <taxon>Actinomycetes</taxon>
        <taxon>Kitasatosporales</taxon>
        <taxon>Streptomycetaceae</taxon>
        <taxon>Streptomyces</taxon>
    </lineage>
</organism>
<keyword evidence="2" id="KW-1185">Reference proteome</keyword>
<gene>
    <name evidence="1" type="ORF">ADK41_00760</name>
</gene>
<dbReference type="AlphaFoldDB" id="A0A0M8QV64"/>
<reference evidence="1 2" key="1">
    <citation type="submission" date="2015-07" db="EMBL/GenBank/DDBJ databases">
        <authorList>
            <person name="Noorani M."/>
        </authorList>
    </citation>
    <scope>NUCLEOTIDE SEQUENCE [LARGE SCALE GENOMIC DNA]</scope>
    <source>
        <strain evidence="1 2">NRRL B-24567</strain>
    </source>
</reference>
<comment type="caution">
    <text evidence="1">The sequence shown here is derived from an EMBL/GenBank/DDBJ whole genome shotgun (WGS) entry which is preliminary data.</text>
</comment>
<protein>
    <submittedName>
        <fullName evidence="1">Uncharacterized protein</fullName>
    </submittedName>
</protein>
<dbReference type="OrthoDB" id="5198437at2"/>
<name>A0A0M8QV64_9ACTN</name>
<dbReference type="EMBL" id="LGCN01000001">
    <property type="protein sequence ID" value="KOT46762.1"/>
    <property type="molecule type" value="Genomic_DNA"/>
</dbReference>
<proteinExistence type="predicted"/>
<evidence type="ECO:0000313" key="2">
    <source>
        <dbReference type="Proteomes" id="UP000037773"/>
    </source>
</evidence>
<evidence type="ECO:0000313" key="1">
    <source>
        <dbReference type="EMBL" id="KOT46762.1"/>
    </source>
</evidence>
<dbReference type="PATRIC" id="fig|36816.3.peg.162"/>
<dbReference type="Proteomes" id="UP000037773">
    <property type="component" value="Unassembled WGS sequence"/>
</dbReference>